<evidence type="ECO:0000313" key="1">
    <source>
        <dbReference type="EMBL" id="MCK9794523.1"/>
    </source>
</evidence>
<evidence type="ECO:0000313" key="2">
    <source>
        <dbReference type="Proteomes" id="UP001651050"/>
    </source>
</evidence>
<dbReference type="EMBL" id="JALQCY010000003">
    <property type="protein sequence ID" value="MCK9794523.1"/>
    <property type="molecule type" value="Genomic_DNA"/>
</dbReference>
<keyword evidence="2" id="KW-1185">Reference proteome</keyword>
<dbReference type="RefSeq" id="WP_416344361.1">
    <property type="nucleotide sequence ID" value="NZ_JALQCY010000003.1"/>
</dbReference>
<reference evidence="1 2" key="1">
    <citation type="submission" date="2022-02" db="EMBL/GenBank/DDBJ databases">
        <title>The car tank lid bacteriome: a reservoir of bacteria with potential in bioremediation of fuel.</title>
        <authorList>
            <person name="Vidal-Verdu A."/>
            <person name="Gomez-Martinez D."/>
            <person name="Latorre-Perez A."/>
            <person name="Pereto J."/>
            <person name="Porcar M."/>
        </authorList>
    </citation>
    <scope>NUCLEOTIDE SEQUENCE [LARGE SCALE GENOMIC DNA]</scope>
    <source>
        <strain evidence="1 2">4D.3</strain>
    </source>
</reference>
<proteinExistence type="predicted"/>
<name>A0ABT0J4W4_9MICO</name>
<organism evidence="1 2">
    <name type="scientific">Isoptericola peretonis</name>
    <dbReference type="NCBI Taxonomy" id="2918523"/>
    <lineage>
        <taxon>Bacteria</taxon>
        <taxon>Bacillati</taxon>
        <taxon>Actinomycetota</taxon>
        <taxon>Actinomycetes</taxon>
        <taxon>Micrococcales</taxon>
        <taxon>Promicromonosporaceae</taxon>
        <taxon>Isoptericola</taxon>
    </lineage>
</organism>
<protein>
    <recommendedName>
        <fullName evidence="3">Aldehyde dehydrogenase family protein</fullName>
    </recommendedName>
</protein>
<sequence>MTSPEPPCPSVPTPSLGFSSADEARGLLLAAHHDVDDAVASARRSLWVAWESTAADRFRDDVTALLVELDADLQLLEDAAVVVAR</sequence>
<evidence type="ECO:0008006" key="3">
    <source>
        <dbReference type="Google" id="ProtNLM"/>
    </source>
</evidence>
<accession>A0ABT0J4W4</accession>
<gene>
    <name evidence="1" type="ORF">M1843_12275</name>
</gene>
<dbReference type="Proteomes" id="UP001651050">
    <property type="component" value="Unassembled WGS sequence"/>
</dbReference>
<comment type="caution">
    <text evidence="1">The sequence shown here is derived from an EMBL/GenBank/DDBJ whole genome shotgun (WGS) entry which is preliminary data.</text>
</comment>